<feature type="signal peptide" evidence="2">
    <location>
        <begin position="1"/>
        <end position="28"/>
    </location>
</feature>
<organism evidence="4 5">
    <name type="scientific">Pelobates cultripes</name>
    <name type="common">Western spadefoot toad</name>
    <dbReference type="NCBI Taxonomy" id="61616"/>
    <lineage>
        <taxon>Eukaryota</taxon>
        <taxon>Metazoa</taxon>
        <taxon>Chordata</taxon>
        <taxon>Craniata</taxon>
        <taxon>Vertebrata</taxon>
        <taxon>Euteleostomi</taxon>
        <taxon>Amphibia</taxon>
        <taxon>Batrachia</taxon>
        <taxon>Anura</taxon>
        <taxon>Pelobatoidea</taxon>
        <taxon>Pelobatidae</taxon>
        <taxon>Pelobates</taxon>
    </lineage>
</organism>
<dbReference type="Pfam" id="PF00041">
    <property type="entry name" value="fn3"/>
    <property type="match status" value="1"/>
</dbReference>
<name>A0AAD1TEE3_PELCU</name>
<keyword evidence="5" id="KW-1185">Reference proteome</keyword>
<dbReference type="Gene3D" id="2.60.40.10">
    <property type="entry name" value="Immunoglobulins"/>
    <property type="match status" value="1"/>
</dbReference>
<feature type="transmembrane region" description="Helical" evidence="1">
    <location>
        <begin position="249"/>
        <end position="272"/>
    </location>
</feature>
<dbReference type="SMART" id="SM00060">
    <property type="entry name" value="FN3"/>
    <property type="match status" value="1"/>
</dbReference>
<dbReference type="SUPFAM" id="SSF49265">
    <property type="entry name" value="Fibronectin type III"/>
    <property type="match status" value="1"/>
</dbReference>
<dbReference type="PROSITE" id="PS50853">
    <property type="entry name" value="FN3"/>
    <property type="match status" value="1"/>
</dbReference>
<dbReference type="InterPro" id="IPR003961">
    <property type="entry name" value="FN3_dom"/>
</dbReference>
<proteinExistence type="predicted"/>
<dbReference type="InterPro" id="IPR013783">
    <property type="entry name" value="Ig-like_fold"/>
</dbReference>
<evidence type="ECO:0000256" key="1">
    <source>
        <dbReference type="SAM" id="Phobius"/>
    </source>
</evidence>
<evidence type="ECO:0000313" key="5">
    <source>
        <dbReference type="Proteomes" id="UP001295444"/>
    </source>
</evidence>
<dbReference type="CDD" id="cd00063">
    <property type="entry name" value="FN3"/>
    <property type="match status" value="1"/>
</dbReference>
<keyword evidence="1" id="KW-0472">Membrane</keyword>
<dbReference type="Proteomes" id="UP001295444">
    <property type="component" value="Chromosome 12"/>
</dbReference>
<gene>
    <name evidence="4" type="ORF">PECUL_23A054051</name>
</gene>
<dbReference type="AlphaFoldDB" id="A0AAD1TEE3"/>
<evidence type="ECO:0000313" key="4">
    <source>
        <dbReference type="EMBL" id="CAH2325122.1"/>
    </source>
</evidence>
<evidence type="ECO:0000256" key="2">
    <source>
        <dbReference type="SAM" id="SignalP"/>
    </source>
</evidence>
<sequence length="292" mass="32759">MHRQTQLCCLSSLLLFLPLCMNTTGSIAFPNDEYKTESWDNNSTQRHTTTTPRWITNQSSGLLLTKITKRQSSTSDNILYITGGIGDDYYDDEEVPPTLPPHMPVSPCPYDHCKHLEPPCEESQKRAENNCLCPGIQGPTIRPDVPKLRQIVPGDRDVAVSWCSPMSTVHGYRVLHGPQEGLLERGPVLNTSHRFYSIAKLLPGTAYKVCVVAFNRVGESPVDTEDEHFEQDSNTSGPCRIINTTSKYLYIYIGLGLTVLAVLMVLAIIGYCMCKRRRGSKTVEWNEADYPY</sequence>
<keyword evidence="1" id="KW-0812">Transmembrane</keyword>
<protein>
    <submittedName>
        <fullName evidence="4">LRRN4 C-terminal</fullName>
    </submittedName>
</protein>
<feature type="domain" description="Fibronectin type-III" evidence="3">
    <location>
        <begin position="142"/>
        <end position="234"/>
    </location>
</feature>
<reference evidence="4" key="1">
    <citation type="submission" date="2022-03" db="EMBL/GenBank/DDBJ databases">
        <authorList>
            <person name="Alioto T."/>
            <person name="Alioto T."/>
            <person name="Gomez Garrido J."/>
        </authorList>
    </citation>
    <scope>NUCLEOTIDE SEQUENCE</scope>
</reference>
<keyword evidence="1" id="KW-1133">Transmembrane helix</keyword>
<keyword evidence="2" id="KW-0732">Signal</keyword>
<dbReference type="InterPro" id="IPR036116">
    <property type="entry name" value="FN3_sf"/>
</dbReference>
<evidence type="ECO:0000259" key="3">
    <source>
        <dbReference type="PROSITE" id="PS50853"/>
    </source>
</evidence>
<accession>A0AAD1TEE3</accession>
<feature type="chain" id="PRO_5042125800" evidence="2">
    <location>
        <begin position="29"/>
        <end position="292"/>
    </location>
</feature>
<dbReference type="EMBL" id="OW240923">
    <property type="protein sequence ID" value="CAH2325122.1"/>
    <property type="molecule type" value="Genomic_DNA"/>
</dbReference>